<evidence type="ECO:0000313" key="4">
    <source>
        <dbReference type="Proteomes" id="UP000292187"/>
    </source>
</evidence>
<gene>
    <name evidence="1" type="ORF">C7B09_02710</name>
    <name evidence="2" type="ORF">EYS06_15845</name>
</gene>
<dbReference type="GeneID" id="89516016"/>
<dbReference type="InterPro" id="IPR010489">
    <property type="entry name" value="Effector_NleG"/>
</dbReference>
<organism evidence="2 4">
    <name type="scientific">Escherichia albertii</name>
    <dbReference type="NCBI Taxonomy" id="208962"/>
    <lineage>
        <taxon>Bacteria</taxon>
        <taxon>Pseudomonadati</taxon>
        <taxon>Pseudomonadota</taxon>
        <taxon>Gammaproteobacteria</taxon>
        <taxon>Enterobacterales</taxon>
        <taxon>Enterobacteriaceae</taxon>
        <taxon>Escherichia</taxon>
    </lineage>
</organism>
<protein>
    <submittedName>
        <fullName evidence="2">DUF1076 domain-containing protein</fullName>
    </submittedName>
</protein>
<dbReference type="Gene3D" id="3.30.40.80">
    <property type="entry name" value="Effector protein NleG"/>
    <property type="match status" value="1"/>
</dbReference>
<dbReference type="EMBL" id="SIZV01000020">
    <property type="protein sequence ID" value="TBR50774.1"/>
    <property type="molecule type" value="Genomic_DNA"/>
</dbReference>
<accession>A0A2T3RW96</accession>
<dbReference type="EMBL" id="PYQT01000002">
    <property type="protein sequence ID" value="PSY45066.1"/>
    <property type="molecule type" value="Genomic_DNA"/>
</dbReference>
<reference evidence="2 4" key="2">
    <citation type="submission" date="2019-02" db="EMBL/GenBank/DDBJ databases">
        <title>Draft genome sequence of Escherichia albertii strain Mex-12/320a, isolated from an infant with diarrhea, harboring virulence genes associated with diarrheagenic strains of enteropathogenic E. coli.</title>
        <authorList>
            <person name="Maldonado-Puga S."/>
            <person name="Meza-Segura M."/>
            <person name="Zaidi M.B."/>
            <person name="Estrada-Garcia T."/>
        </authorList>
    </citation>
    <scope>NUCLEOTIDE SEQUENCE [LARGE SCALE GENOMIC DNA]</scope>
    <source>
        <strain evidence="2 4">Mex-12/320a</strain>
    </source>
</reference>
<evidence type="ECO:0000313" key="3">
    <source>
        <dbReference type="Proteomes" id="UP000240382"/>
    </source>
</evidence>
<dbReference type="RefSeq" id="WP_059241914.1">
    <property type="nucleotide sequence ID" value="NZ_BBVE01000016.1"/>
</dbReference>
<dbReference type="Pfam" id="PF06416">
    <property type="entry name" value="T3SS_NleG"/>
    <property type="match status" value="1"/>
</dbReference>
<reference evidence="1 3" key="1">
    <citation type="submission" date="2018-03" db="EMBL/GenBank/DDBJ databases">
        <title>Whole Genome Sequencing of Escherichia coli isolates from wildlife.</title>
        <authorList>
            <person name="Whitehouse C.A."/>
            <person name="Lacher D.W."/>
            <person name="Mammel M.K."/>
            <person name="Barnaba T."/>
            <person name="Lorch J.M."/>
        </authorList>
    </citation>
    <scope>NUCLEOTIDE SEQUENCE [LARGE SCALE GENOMIC DNA]</scope>
    <source>
        <strain evidence="1 3">20507-2</strain>
    </source>
</reference>
<dbReference type="Proteomes" id="UP000240382">
    <property type="component" value="Unassembled WGS sequence"/>
</dbReference>
<proteinExistence type="predicted"/>
<dbReference type="InterPro" id="IPR038436">
    <property type="entry name" value="Effector_NleG_sf"/>
</dbReference>
<evidence type="ECO:0000313" key="1">
    <source>
        <dbReference type="EMBL" id="PSY45066.1"/>
    </source>
</evidence>
<name>A0A2T3RW96_ESCAL</name>
<evidence type="ECO:0000313" key="2">
    <source>
        <dbReference type="EMBL" id="TBR50774.1"/>
    </source>
</evidence>
<keyword evidence="3" id="KW-1185">Reference proteome</keyword>
<dbReference type="Proteomes" id="UP000292187">
    <property type="component" value="Unassembled WGS sequence"/>
</dbReference>
<sequence length="196" mass="21819">MPLITSNLSSNAALQSIEILREAVRQNLVTDGITINGHKIGIHYCHRPDVFLVSGCKDGMLKMLLELGLNGSNESVKRLRTWQLSAVIDSQLSFLPLGVCYKILSNSFSVQAEECFFSKEHLRCPIILDTPDSGVFIKNSVISNICNLYDKNSMLKLVISGSPHPLSREPITEAMIIGKNECYFDQGRGNFMLKEN</sequence>
<dbReference type="AlphaFoldDB" id="A0A2T3RW96"/>
<dbReference type="GO" id="GO:0044403">
    <property type="term" value="P:biological process involved in symbiotic interaction"/>
    <property type="evidence" value="ECO:0007669"/>
    <property type="project" value="InterPro"/>
</dbReference>
<dbReference type="GO" id="GO:0004842">
    <property type="term" value="F:ubiquitin-protein transferase activity"/>
    <property type="evidence" value="ECO:0007669"/>
    <property type="project" value="InterPro"/>
</dbReference>
<comment type="caution">
    <text evidence="2">The sequence shown here is derived from an EMBL/GenBank/DDBJ whole genome shotgun (WGS) entry which is preliminary data.</text>
</comment>